<name>A0A2T3N1W9_9GAMM</name>
<evidence type="ECO:0000256" key="1">
    <source>
        <dbReference type="ARBA" id="ARBA00022500"/>
    </source>
</evidence>
<reference evidence="5 6" key="1">
    <citation type="submission" date="2018-03" db="EMBL/GenBank/DDBJ databases">
        <title>Whole genome sequencing of Histamine producing bacteria.</title>
        <authorList>
            <person name="Butler K."/>
        </authorList>
    </citation>
    <scope>NUCLEOTIDE SEQUENCE [LARGE SCALE GENOMIC DNA]</scope>
    <source>
        <strain evidence="5 6">DSM 16190</strain>
    </source>
</reference>
<feature type="modified residue" description="4-aspartylphosphate" evidence="3">
    <location>
        <position position="79"/>
    </location>
</feature>
<evidence type="ECO:0000313" key="6">
    <source>
        <dbReference type="Proteomes" id="UP000240904"/>
    </source>
</evidence>
<dbReference type="Pfam" id="PF00072">
    <property type="entry name" value="Response_reg"/>
    <property type="match status" value="1"/>
</dbReference>
<dbReference type="GO" id="GO:0006935">
    <property type="term" value="P:chemotaxis"/>
    <property type="evidence" value="ECO:0007669"/>
    <property type="project" value="UniProtKB-KW"/>
</dbReference>
<accession>A0A2T3N1W9</accession>
<dbReference type="InterPro" id="IPR001789">
    <property type="entry name" value="Sig_transdc_resp-reg_receiver"/>
</dbReference>
<dbReference type="Gene3D" id="3.40.1550.10">
    <property type="entry name" value="CheC-like"/>
    <property type="match status" value="1"/>
</dbReference>
<keyword evidence="6" id="KW-1185">Reference proteome</keyword>
<dbReference type="InterPro" id="IPR050595">
    <property type="entry name" value="Bact_response_regulator"/>
</dbReference>
<dbReference type="Gene3D" id="3.40.50.2300">
    <property type="match status" value="1"/>
</dbReference>
<organism evidence="5 6">
    <name type="scientific">Photobacterium lipolyticum</name>
    <dbReference type="NCBI Taxonomy" id="266810"/>
    <lineage>
        <taxon>Bacteria</taxon>
        <taxon>Pseudomonadati</taxon>
        <taxon>Pseudomonadota</taxon>
        <taxon>Gammaproteobacteria</taxon>
        <taxon>Vibrionales</taxon>
        <taxon>Vibrionaceae</taxon>
        <taxon>Photobacterium</taxon>
    </lineage>
</organism>
<keyword evidence="1" id="KW-0145">Chemotaxis</keyword>
<dbReference type="EMBL" id="PYMC01000003">
    <property type="protein sequence ID" value="PSW06320.1"/>
    <property type="molecule type" value="Genomic_DNA"/>
</dbReference>
<dbReference type="PANTHER" id="PTHR44591:SF24">
    <property type="entry name" value="PROTEIN-GLUTAMATE METHYLESTERASE_PROTEIN-GLUTAMINE GLUTAMINASE 1"/>
    <property type="match status" value="1"/>
</dbReference>
<keyword evidence="2 3" id="KW-0597">Phosphoprotein</keyword>
<dbReference type="SUPFAM" id="SSF103039">
    <property type="entry name" value="CheC-like"/>
    <property type="match status" value="1"/>
</dbReference>
<dbReference type="PROSITE" id="PS50110">
    <property type="entry name" value="RESPONSE_REGULATORY"/>
    <property type="match status" value="1"/>
</dbReference>
<evidence type="ECO:0000256" key="2">
    <source>
        <dbReference type="ARBA" id="ARBA00022553"/>
    </source>
</evidence>
<protein>
    <submittedName>
        <fullName evidence="5">Response regulator</fullName>
    </submittedName>
</protein>
<feature type="domain" description="Response regulatory" evidence="4">
    <location>
        <begin position="29"/>
        <end position="144"/>
    </location>
</feature>
<dbReference type="AlphaFoldDB" id="A0A2T3N1W9"/>
<evidence type="ECO:0000313" key="5">
    <source>
        <dbReference type="EMBL" id="PSW06320.1"/>
    </source>
</evidence>
<dbReference type="InterPro" id="IPR011006">
    <property type="entry name" value="CheY-like_superfamily"/>
</dbReference>
<dbReference type="SMART" id="SM00448">
    <property type="entry name" value="REC"/>
    <property type="match status" value="1"/>
</dbReference>
<comment type="caution">
    <text evidence="5">The sequence shown here is derived from an EMBL/GenBank/DDBJ whole genome shotgun (WGS) entry which is preliminary data.</text>
</comment>
<dbReference type="SUPFAM" id="SSF52172">
    <property type="entry name" value="CheY-like"/>
    <property type="match status" value="1"/>
</dbReference>
<dbReference type="InterPro" id="IPR028976">
    <property type="entry name" value="CheC-like_sf"/>
</dbReference>
<dbReference type="GO" id="GO:0000160">
    <property type="term" value="P:phosphorelay signal transduction system"/>
    <property type="evidence" value="ECO:0007669"/>
    <property type="project" value="InterPro"/>
</dbReference>
<dbReference type="CDD" id="cd17593">
    <property type="entry name" value="REC_CheC-like"/>
    <property type="match status" value="1"/>
</dbReference>
<gene>
    <name evidence="5" type="ORF">C9I89_07380</name>
</gene>
<evidence type="ECO:0000259" key="4">
    <source>
        <dbReference type="PROSITE" id="PS50110"/>
    </source>
</evidence>
<sequence>MNDRSIDYYKVFLRYDIQRRTRLVIITKNILICDDSTLVHKAILRLLPEDDGLNLHYAEDGKAGLECLSQHNIDVMFLDLTMPVMDGFEVLRSLPVRDYDTKIIILSADVQKQAIKRCIELGADHFLAKPFAPEQFTTLLAELGITARSVDLSVHLAEQELDYISIFKEVANVALGRGAAIISDHFGEFIKMPLPNVAHMGVGELAMAITDIKNNGNSIAIAQRFVGGGIHGEALVCLRGKDIAVFGERLGFSQMDEHKNEIVIDIANLMVSSFLVALSEQMNIPFSVRQPIVLEEYMVWNETDDVTSELFTVEYTYHAESLDLECDVLFLMDSGSTQVISKIMDTLH</sequence>
<dbReference type="OrthoDB" id="281471at2"/>
<evidence type="ECO:0000256" key="3">
    <source>
        <dbReference type="PROSITE-ProRule" id="PRU00169"/>
    </source>
</evidence>
<proteinExistence type="predicted"/>
<dbReference type="CDD" id="cd17910">
    <property type="entry name" value="CheC_ClassII"/>
    <property type="match status" value="1"/>
</dbReference>
<dbReference type="PANTHER" id="PTHR44591">
    <property type="entry name" value="STRESS RESPONSE REGULATOR PROTEIN 1"/>
    <property type="match status" value="1"/>
</dbReference>
<dbReference type="Proteomes" id="UP000240904">
    <property type="component" value="Unassembled WGS sequence"/>
</dbReference>